<dbReference type="EMBL" id="CM023486">
    <property type="protein sequence ID" value="KAH6927455.1"/>
    <property type="molecule type" value="Genomic_DNA"/>
</dbReference>
<gene>
    <name evidence="1" type="ORF">HPB50_004185</name>
</gene>
<name>A0ACB7RYZ7_HYAAI</name>
<keyword evidence="2" id="KW-1185">Reference proteome</keyword>
<sequence>MRKRGRVSAPAPAVPGSVNVREYVVEAGSGSSTVDKASRNGAGDLIEVREVWVDEAHKDANSCQGDHSVFRVWCMPKDAKRLMKNAAFAEVSDS</sequence>
<organism evidence="1 2">
    <name type="scientific">Hyalomma asiaticum</name>
    <name type="common">Tick</name>
    <dbReference type="NCBI Taxonomy" id="266040"/>
    <lineage>
        <taxon>Eukaryota</taxon>
        <taxon>Metazoa</taxon>
        <taxon>Ecdysozoa</taxon>
        <taxon>Arthropoda</taxon>
        <taxon>Chelicerata</taxon>
        <taxon>Arachnida</taxon>
        <taxon>Acari</taxon>
        <taxon>Parasitiformes</taxon>
        <taxon>Ixodida</taxon>
        <taxon>Ixodoidea</taxon>
        <taxon>Ixodidae</taxon>
        <taxon>Hyalomminae</taxon>
        <taxon>Hyalomma</taxon>
    </lineage>
</organism>
<comment type="caution">
    <text evidence="1">The sequence shown here is derived from an EMBL/GenBank/DDBJ whole genome shotgun (WGS) entry which is preliminary data.</text>
</comment>
<reference evidence="1" key="1">
    <citation type="submission" date="2020-05" db="EMBL/GenBank/DDBJ databases">
        <title>Large-scale comparative analyses of tick genomes elucidate their genetic diversity and vector capacities.</title>
        <authorList>
            <person name="Jia N."/>
            <person name="Wang J."/>
            <person name="Shi W."/>
            <person name="Du L."/>
            <person name="Sun Y."/>
            <person name="Zhan W."/>
            <person name="Jiang J."/>
            <person name="Wang Q."/>
            <person name="Zhang B."/>
            <person name="Ji P."/>
            <person name="Sakyi L.B."/>
            <person name="Cui X."/>
            <person name="Yuan T."/>
            <person name="Jiang B."/>
            <person name="Yang W."/>
            <person name="Lam T.T.-Y."/>
            <person name="Chang Q."/>
            <person name="Ding S."/>
            <person name="Wang X."/>
            <person name="Zhu J."/>
            <person name="Ruan X."/>
            <person name="Zhao L."/>
            <person name="Wei J."/>
            <person name="Que T."/>
            <person name="Du C."/>
            <person name="Cheng J."/>
            <person name="Dai P."/>
            <person name="Han X."/>
            <person name="Huang E."/>
            <person name="Gao Y."/>
            <person name="Liu J."/>
            <person name="Shao H."/>
            <person name="Ye R."/>
            <person name="Li L."/>
            <person name="Wei W."/>
            <person name="Wang X."/>
            <person name="Wang C."/>
            <person name="Yang T."/>
            <person name="Huo Q."/>
            <person name="Li W."/>
            <person name="Guo W."/>
            <person name="Chen H."/>
            <person name="Zhou L."/>
            <person name="Ni X."/>
            <person name="Tian J."/>
            <person name="Zhou Y."/>
            <person name="Sheng Y."/>
            <person name="Liu T."/>
            <person name="Pan Y."/>
            <person name="Xia L."/>
            <person name="Li J."/>
            <person name="Zhao F."/>
            <person name="Cao W."/>
        </authorList>
    </citation>
    <scope>NUCLEOTIDE SEQUENCE</scope>
    <source>
        <strain evidence="1">Hyas-2018</strain>
    </source>
</reference>
<proteinExistence type="predicted"/>
<evidence type="ECO:0000313" key="1">
    <source>
        <dbReference type="EMBL" id="KAH6927455.1"/>
    </source>
</evidence>
<evidence type="ECO:0000313" key="2">
    <source>
        <dbReference type="Proteomes" id="UP000821845"/>
    </source>
</evidence>
<dbReference type="Proteomes" id="UP000821845">
    <property type="component" value="Chromosome 6"/>
</dbReference>
<accession>A0ACB7RYZ7</accession>
<protein>
    <submittedName>
        <fullName evidence="1">Uncharacterized protein</fullName>
    </submittedName>
</protein>